<protein>
    <recommendedName>
        <fullName evidence="3">RING-type domain-containing protein</fullName>
    </recommendedName>
</protein>
<feature type="region of interest" description="Disordered" evidence="2">
    <location>
        <begin position="99"/>
        <end position="232"/>
    </location>
</feature>
<feature type="compositionally biased region" description="Basic and acidic residues" evidence="2">
    <location>
        <begin position="915"/>
        <end position="932"/>
    </location>
</feature>
<feature type="compositionally biased region" description="Basic and acidic residues" evidence="2">
    <location>
        <begin position="759"/>
        <end position="771"/>
    </location>
</feature>
<feature type="compositionally biased region" description="Basic and acidic residues" evidence="2">
    <location>
        <begin position="730"/>
        <end position="748"/>
    </location>
</feature>
<dbReference type="InterPro" id="IPR052109">
    <property type="entry name" value="SRRM_Domain-Containing"/>
</dbReference>
<feature type="region of interest" description="Disordered" evidence="2">
    <location>
        <begin position="371"/>
        <end position="512"/>
    </location>
</feature>
<feature type="compositionally biased region" description="Polar residues" evidence="2">
    <location>
        <begin position="597"/>
        <end position="606"/>
    </location>
</feature>
<feature type="compositionally biased region" description="Low complexity" evidence="2">
    <location>
        <begin position="371"/>
        <end position="391"/>
    </location>
</feature>
<feature type="compositionally biased region" description="Basic and acidic residues" evidence="2">
    <location>
        <begin position="780"/>
        <end position="794"/>
    </location>
</feature>
<feature type="compositionally biased region" description="Polar residues" evidence="2">
    <location>
        <begin position="210"/>
        <end position="225"/>
    </location>
</feature>
<sequence length="989" mass="108743">MAVSATTAAQAELISSLSQDDIPIKLRCAICSRLAVNAFRLPCCEQAICETCQSTLPSSCPVCEHTPVAAEDCKPNKSLRTTIKVFLRTEEKKREALRLKETKNSAPATPLEVTATPVEASTPAEAIEPNVAGAAETKSEPSSAPTGDQVEEPPANVGATEQAQQAEADIPQPSIEEITPGQEPTEETVETNANSAEDTVAEKEKEQTDENGANDQSTTGQDVSQTPGFGTGFGFDSSAAGGFPAMGFGGDFNQMQMMMMQNGMAPNAFGSFPMMGMPGMSMDPMMMQNMFMNGGFGAAGMNGMNMNMGAGMGGFDGGVGAGFNNGWNGQQSWNIGPDNFNHPNASGMGTGDYGSNNSGFASHAARYNQGNYGRGNQYNDYQNQNYGYQQRGRGRGRGGFGRGGYGYGSNEAFSQQFPQQFGSGEGANGAMSDTASIPNGPKADAAQATPSNVDEFGREIRQTSEAKDGASAEPASKDDNTPAPPDNDGTEVNQDAVPKDTSAQPDDFTPKPIQTLDEIQAPFVPNGFHGMYGPSRGGFGPGFPGRGGFNSMQPPPVKPVDVPLNAPTGPKAMREGLPNTGLSGLRGRAAFMPSVGRPSSVTNGSMSAPPEPEPSDKDGKERERSRSPSREKSKERSRSRERRRSRSRDRHHRRHRHRSTSLSEDEKESERRRQRRRERRRRREEEEADDHEDHGSRERYADDDGRDVEDERSRSASPSDSKRSSHRSRRDRDKYRERDRESDREYKSSSHKHRSSHRHRDDRSRSRDRDHEHRHRHTHRGSEDPEDRAEKTDKSIPPTPLESEDAAGRPSTSSNATNGIEIKGASSRRKTALDEVVIPTGPRQDRLSGREREKERDKGRESRHHRDDDDSRHRSSRHHNSDRERERERERAKDKEREKDRARAAPTAPAVQDPHTLEREARNRERLLKEAQRIAGLTAGMAGARKRSRDDGDDARKGRKKGRRGTGSDESDEARIARLEAERESARWD</sequence>
<dbReference type="RefSeq" id="XP_024725692.1">
    <property type="nucleotide sequence ID" value="XM_024866206.1"/>
</dbReference>
<dbReference type="STRING" id="857342.A0A2T3BFG6"/>
<reference evidence="4 5" key="1">
    <citation type="journal article" date="2018" name="New Phytol.">
        <title>Comparative genomics and transcriptomics depict ericoid mycorrhizal fungi as versatile saprotrophs and plant mutualists.</title>
        <authorList>
            <person name="Martino E."/>
            <person name="Morin E."/>
            <person name="Grelet G.A."/>
            <person name="Kuo A."/>
            <person name="Kohler A."/>
            <person name="Daghino S."/>
            <person name="Barry K.W."/>
            <person name="Cichocki N."/>
            <person name="Clum A."/>
            <person name="Dockter R.B."/>
            <person name="Hainaut M."/>
            <person name="Kuo R.C."/>
            <person name="LaButti K."/>
            <person name="Lindahl B.D."/>
            <person name="Lindquist E.A."/>
            <person name="Lipzen A."/>
            <person name="Khouja H.R."/>
            <person name="Magnuson J."/>
            <person name="Murat C."/>
            <person name="Ohm R.A."/>
            <person name="Singer S.W."/>
            <person name="Spatafora J.W."/>
            <person name="Wang M."/>
            <person name="Veneault-Fourrey C."/>
            <person name="Henrissat B."/>
            <person name="Grigoriev I.V."/>
            <person name="Martin F.M."/>
            <person name="Perotto S."/>
        </authorList>
    </citation>
    <scope>NUCLEOTIDE SEQUENCE [LARGE SCALE GENOMIC DNA]</scope>
    <source>
        <strain evidence="4 5">ATCC 22711</strain>
    </source>
</reference>
<feature type="compositionally biased region" description="Low complexity" evidence="2">
    <location>
        <begin position="413"/>
        <end position="422"/>
    </location>
</feature>
<feature type="compositionally biased region" description="Gly residues" evidence="2">
    <location>
        <begin position="397"/>
        <end position="407"/>
    </location>
</feature>
<feature type="compositionally biased region" description="Basic residues" evidence="2">
    <location>
        <begin position="672"/>
        <end position="682"/>
    </location>
</feature>
<proteinExistence type="predicted"/>
<feature type="compositionally biased region" description="Basic and acidic residues" evidence="2">
    <location>
        <begin position="691"/>
        <end position="714"/>
    </location>
</feature>
<accession>A0A2T3BFG6</accession>
<dbReference type="PROSITE" id="PS50089">
    <property type="entry name" value="ZF_RING_2"/>
    <property type="match status" value="1"/>
</dbReference>
<keyword evidence="1" id="KW-0862">Zinc</keyword>
<dbReference type="GO" id="GO:0003729">
    <property type="term" value="F:mRNA binding"/>
    <property type="evidence" value="ECO:0007669"/>
    <property type="project" value="TreeGrafter"/>
</dbReference>
<evidence type="ECO:0000256" key="1">
    <source>
        <dbReference type="PROSITE-ProRule" id="PRU00175"/>
    </source>
</evidence>
<dbReference type="PANTHER" id="PTHR34755">
    <property type="entry name" value="SERINE/ARGININE REPETITIVE MATRIX PROTEIN 3-RELATED"/>
    <property type="match status" value="1"/>
</dbReference>
<dbReference type="InterPro" id="IPR013083">
    <property type="entry name" value="Znf_RING/FYVE/PHD"/>
</dbReference>
<keyword evidence="1" id="KW-0863">Zinc-finger</keyword>
<dbReference type="OrthoDB" id="106784at2759"/>
<dbReference type="GO" id="GO:0008270">
    <property type="term" value="F:zinc ion binding"/>
    <property type="evidence" value="ECO:0007669"/>
    <property type="project" value="UniProtKB-KW"/>
</dbReference>
<feature type="compositionally biased region" description="Basic residues" evidence="2">
    <location>
        <begin position="639"/>
        <end position="659"/>
    </location>
</feature>
<feature type="domain" description="RING-type" evidence="3">
    <location>
        <begin position="28"/>
        <end position="64"/>
    </location>
</feature>
<dbReference type="Gene3D" id="3.30.40.10">
    <property type="entry name" value="Zinc/RING finger domain, C3HC4 (zinc finger)"/>
    <property type="match status" value="1"/>
</dbReference>
<dbReference type="Proteomes" id="UP000241818">
    <property type="component" value="Unassembled WGS sequence"/>
</dbReference>
<feature type="compositionally biased region" description="Basic and acidic residues" evidence="2">
    <location>
        <begin position="973"/>
        <end position="989"/>
    </location>
</feature>
<feature type="region of interest" description="Disordered" evidence="2">
    <location>
        <begin position="565"/>
        <end position="989"/>
    </location>
</feature>
<dbReference type="SUPFAM" id="SSF57850">
    <property type="entry name" value="RING/U-box"/>
    <property type="match status" value="1"/>
</dbReference>
<evidence type="ECO:0000313" key="5">
    <source>
        <dbReference type="Proteomes" id="UP000241818"/>
    </source>
</evidence>
<feature type="compositionally biased region" description="Basic and acidic residues" evidence="2">
    <location>
        <begin position="843"/>
        <end position="903"/>
    </location>
</feature>
<dbReference type="PANTHER" id="PTHR34755:SF4">
    <property type="entry name" value="F-BOX DOMAIN-CONTAINING PROTEIN"/>
    <property type="match status" value="1"/>
</dbReference>
<keyword evidence="5" id="KW-1185">Reference proteome</keyword>
<organism evidence="4 5">
    <name type="scientific">Amorphotheca resinae ATCC 22711</name>
    <dbReference type="NCBI Taxonomy" id="857342"/>
    <lineage>
        <taxon>Eukaryota</taxon>
        <taxon>Fungi</taxon>
        <taxon>Dikarya</taxon>
        <taxon>Ascomycota</taxon>
        <taxon>Pezizomycotina</taxon>
        <taxon>Leotiomycetes</taxon>
        <taxon>Helotiales</taxon>
        <taxon>Amorphothecaceae</taxon>
        <taxon>Amorphotheca</taxon>
    </lineage>
</organism>
<dbReference type="EMBL" id="KZ679006">
    <property type="protein sequence ID" value="PSS28167.1"/>
    <property type="molecule type" value="Genomic_DNA"/>
</dbReference>
<dbReference type="AlphaFoldDB" id="A0A2T3BFG6"/>
<dbReference type="GeneID" id="36574287"/>
<feature type="compositionally biased region" description="Basic and acidic residues" evidence="2">
    <location>
        <begin position="455"/>
        <end position="480"/>
    </location>
</feature>
<dbReference type="CDD" id="cd16620">
    <property type="entry name" value="vRING-HC-C4C4_RBBP6"/>
    <property type="match status" value="1"/>
</dbReference>
<dbReference type="InParanoid" id="A0A2T3BFG6"/>
<feature type="compositionally biased region" description="Basic and acidic residues" evidence="2">
    <location>
        <begin position="614"/>
        <end position="638"/>
    </location>
</feature>
<evidence type="ECO:0000256" key="2">
    <source>
        <dbReference type="SAM" id="MobiDB-lite"/>
    </source>
</evidence>
<evidence type="ECO:0000313" key="4">
    <source>
        <dbReference type="EMBL" id="PSS28167.1"/>
    </source>
</evidence>
<gene>
    <name evidence="4" type="ORF">M430DRAFT_32644</name>
</gene>
<feature type="compositionally biased region" description="Basic residues" evidence="2">
    <location>
        <begin position="749"/>
        <end position="758"/>
    </location>
</feature>
<evidence type="ECO:0000259" key="3">
    <source>
        <dbReference type="PROSITE" id="PS50089"/>
    </source>
</evidence>
<dbReference type="InterPro" id="IPR001841">
    <property type="entry name" value="Znf_RING"/>
</dbReference>
<keyword evidence="1" id="KW-0479">Metal-binding</keyword>
<name>A0A2T3BFG6_AMORE</name>